<feature type="chain" id="PRO_5018982528" evidence="4">
    <location>
        <begin position="25"/>
        <end position="558"/>
    </location>
</feature>
<proteinExistence type="inferred from homology"/>
<name>A0A427U8H9_9VIBR</name>
<dbReference type="PIRSF" id="PIRSF002741">
    <property type="entry name" value="MppA"/>
    <property type="match status" value="1"/>
</dbReference>
<dbReference type="Gene3D" id="3.40.190.10">
    <property type="entry name" value="Periplasmic binding protein-like II"/>
    <property type="match status" value="1"/>
</dbReference>
<keyword evidence="3 4" id="KW-0732">Signal</keyword>
<feature type="domain" description="Solute-binding protein family 5" evidence="5">
    <location>
        <begin position="97"/>
        <end position="455"/>
    </location>
</feature>
<dbReference type="GO" id="GO:0043190">
    <property type="term" value="C:ATP-binding cassette (ABC) transporter complex"/>
    <property type="evidence" value="ECO:0007669"/>
    <property type="project" value="InterPro"/>
</dbReference>
<evidence type="ECO:0000313" key="6">
    <source>
        <dbReference type="EMBL" id="RSD32843.1"/>
    </source>
</evidence>
<dbReference type="Pfam" id="PF00496">
    <property type="entry name" value="SBP_bac_5"/>
    <property type="match status" value="1"/>
</dbReference>
<dbReference type="Proteomes" id="UP000269041">
    <property type="component" value="Unassembled WGS sequence"/>
</dbReference>
<reference evidence="6 7" key="1">
    <citation type="submission" date="2018-12" db="EMBL/GenBank/DDBJ databases">
        <title>Genomic taxonomy of the Vibrionaceae family.</title>
        <authorList>
            <person name="Gomez-Gil B."/>
            <person name="Enciso-Ibarra K."/>
        </authorList>
    </citation>
    <scope>NUCLEOTIDE SEQUENCE [LARGE SCALE GENOMIC DNA]</scope>
    <source>
        <strain evidence="6 7">CAIM 594</strain>
    </source>
</reference>
<dbReference type="InterPro" id="IPR000914">
    <property type="entry name" value="SBP_5_dom"/>
</dbReference>
<dbReference type="SUPFAM" id="SSF53850">
    <property type="entry name" value="Periplasmic binding protein-like II"/>
    <property type="match status" value="1"/>
</dbReference>
<feature type="signal peptide" evidence="4">
    <location>
        <begin position="1"/>
        <end position="24"/>
    </location>
</feature>
<dbReference type="GO" id="GO:1904680">
    <property type="term" value="F:peptide transmembrane transporter activity"/>
    <property type="evidence" value="ECO:0007669"/>
    <property type="project" value="TreeGrafter"/>
</dbReference>
<protein>
    <submittedName>
        <fullName evidence="6">Peptide ABC transporter substrate-binding protein</fullName>
    </submittedName>
</protein>
<dbReference type="InterPro" id="IPR030678">
    <property type="entry name" value="Peptide/Ni-bd"/>
</dbReference>
<dbReference type="RefSeq" id="WP_125319533.1">
    <property type="nucleotide sequence ID" value="NZ_AP024889.1"/>
</dbReference>
<evidence type="ECO:0000259" key="5">
    <source>
        <dbReference type="Pfam" id="PF00496"/>
    </source>
</evidence>
<dbReference type="AlphaFoldDB" id="A0A427U8H9"/>
<evidence type="ECO:0000256" key="4">
    <source>
        <dbReference type="SAM" id="SignalP"/>
    </source>
</evidence>
<comment type="similarity">
    <text evidence="1">Belongs to the bacterial solute-binding protein 5 family.</text>
</comment>
<evidence type="ECO:0000313" key="7">
    <source>
        <dbReference type="Proteomes" id="UP000269041"/>
    </source>
</evidence>
<dbReference type="InterPro" id="IPR039424">
    <property type="entry name" value="SBP_5"/>
</dbReference>
<evidence type="ECO:0000256" key="1">
    <source>
        <dbReference type="ARBA" id="ARBA00005695"/>
    </source>
</evidence>
<accession>A0A427U8H9</accession>
<keyword evidence="7" id="KW-1185">Reference proteome</keyword>
<organism evidence="6 7">
    <name type="scientific">Vibrio pectenicida</name>
    <dbReference type="NCBI Taxonomy" id="62763"/>
    <lineage>
        <taxon>Bacteria</taxon>
        <taxon>Pseudomonadati</taxon>
        <taxon>Pseudomonadota</taxon>
        <taxon>Gammaproteobacteria</taxon>
        <taxon>Vibrionales</taxon>
        <taxon>Vibrionaceae</taxon>
        <taxon>Vibrio</taxon>
    </lineage>
</organism>
<dbReference type="PANTHER" id="PTHR30290">
    <property type="entry name" value="PERIPLASMIC BINDING COMPONENT OF ABC TRANSPORTER"/>
    <property type="match status" value="1"/>
</dbReference>
<dbReference type="EMBL" id="RSFA01000003">
    <property type="protein sequence ID" value="RSD32843.1"/>
    <property type="molecule type" value="Genomic_DNA"/>
</dbReference>
<dbReference type="GO" id="GO:0030288">
    <property type="term" value="C:outer membrane-bounded periplasmic space"/>
    <property type="evidence" value="ECO:0007669"/>
    <property type="project" value="UniProtKB-ARBA"/>
</dbReference>
<comment type="caution">
    <text evidence="6">The sequence shown here is derived from an EMBL/GenBank/DDBJ whole genome shotgun (WGS) entry which is preliminary data.</text>
</comment>
<sequence>MNFNKTLLATFCSASLFAASAISAEDSLTIGISQYPATLHPALDSAVAKMYIRGFTQRDSIGFDQDWQLTCFLCEQVPTFENGLATIIERPNAKQGESQQGIKMTMRLKKDLFWGDGTPVTSQDIVFWYQVATSSDVQGNPELSTIKQIEKLDIIDDYTVDMYIDRITYEYNSTLRPKVLPRHLEEPIFKANPKEYHLKTKYVTEQTNPGLYNGPYIIEQAKQGQFVKLASNPYWKGKAPHFDKITLKTITDTQALQANLLSGDIDYIPGELGLTLDQALQLDKRYGNKFNVDIRPAALYEHLDLQLNNSHLSDVRVRQALLYGLDRELLTKKLFEGKQPVASSSVSPLDATFSPNALSYSYDPEKAKQLLKQAGYKLVDGVQVKDGQSLELEFMTTAGNKTRELVQQFAQGQWKKVGIKVVINNQPARVYFGTTLNERKHKGLAMFAWSSSPESLPNTTLHSDYIPTQENGWAGQNYAGYSSAKMDDLIDKIESEVNAEKRKALWKSLQNLYATELPALPLFYRSESYIYPKWLTGVEPTGHQYYSSFWAENWARAN</sequence>
<dbReference type="CDD" id="cd08513">
    <property type="entry name" value="PBP2_thermophilic_Hb8_like"/>
    <property type="match status" value="1"/>
</dbReference>
<dbReference type="GO" id="GO:0015833">
    <property type="term" value="P:peptide transport"/>
    <property type="evidence" value="ECO:0007669"/>
    <property type="project" value="TreeGrafter"/>
</dbReference>
<keyword evidence="2" id="KW-0813">Transport</keyword>
<evidence type="ECO:0000256" key="2">
    <source>
        <dbReference type="ARBA" id="ARBA00022448"/>
    </source>
</evidence>
<gene>
    <name evidence="6" type="ORF">EJA03_01830</name>
</gene>
<dbReference type="PANTHER" id="PTHR30290:SF9">
    <property type="entry name" value="OLIGOPEPTIDE-BINDING PROTEIN APPA"/>
    <property type="match status" value="1"/>
</dbReference>
<evidence type="ECO:0000256" key="3">
    <source>
        <dbReference type="ARBA" id="ARBA00022729"/>
    </source>
</evidence>
<dbReference type="OrthoDB" id="9801912at2"/>
<dbReference type="Gene3D" id="3.10.105.10">
    <property type="entry name" value="Dipeptide-binding Protein, Domain 3"/>
    <property type="match status" value="1"/>
</dbReference>